<dbReference type="AlphaFoldDB" id="A0AAV8CKA0"/>
<dbReference type="PANTHER" id="PTHR36773:SF1">
    <property type="entry name" value="EXPRESSED PROTEIN"/>
    <property type="match status" value="1"/>
</dbReference>
<dbReference type="GO" id="GO:0009536">
    <property type="term" value="C:plastid"/>
    <property type="evidence" value="ECO:0007669"/>
    <property type="project" value="TreeGrafter"/>
</dbReference>
<name>A0AAV8CKA0_9POAL</name>
<evidence type="ECO:0000313" key="1">
    <source>
        <dbReference type="EMBL" id="KAJ4756283.1"/>
    </source>
</evidence>
<comment type="caution">
    <text evidence="1">The sequence shown here is derived from an EMBL/GenBank/DDBJ whole genome shotgun (WGS) entry which is preliminary data.</text>
</comment>
<reference evidence="1" key="1">
    <citation type="submission" date="2022-08" db="EMBL/GenBank/DDBJ databases">
        <authorList>
            <person name="Marques A."/>
        </authorList>
    </citation>
    <scope>NUCLEOTIDE SEQUENCE</scope>
    <source>
        <strain evidence="1">RhyPub2mFocal</strain>
        <tissue evidence="1">Leaves</tissue>
    </source>
</reference>
<keyword evidence="2" id="KW-1185">Reference proteome</keyword>
<organism evidence="1 2">
    <name type="scientific">Rhynchospora pubera</name>
    <dbReference type="NCBI Taxonomy" id="906938"/>
    <lineage>
        <taxon>Eukaryota</taxon>
        <taxon>Viridiplantae</taxon>
        <taxon>Streptophyta</taxon>
        <taxon>Embryophyta</taxon>
        <taxon>Tracheophyta</taxon>
        <taxon>Spermatophyta</taxon>
        <taxon>Magnoliopsida</taxon>
        <taxon>Liliopsida</taxon>
        <taxon>Poales</taxon>
        <taxon>Cyperaceae</taxon>
        <taxon>Cyperoideae</taxon>
        <taxon>Rhynchosporeae</taxon>
        <taxon>Rhynchospora</taxon>
    </lineage>
</organism>
<dbReference type="EMBL" id="JAMFTS010000005">
    <property type="protein sequence ID" value="KAJ4756283.1"/>
    <property type="molecule type" value="Genomic_DNA"/>
</dbReference>
<protein>
    <submittedName>
        <fullName evidence="1">Uncharacterized protein</fullName>
    </submittedName>
</protein>
<dbReference type="Proteomes" id="UP001140206">
    <property type="component" value="Chromosome 5"/>
</dbReference>
<accession>A0AAV8CKA0</accession>
<proteinExistence type="predicted"/>
<sequence>MNQNNNMGEGDKGLTAPPIWADDVAEYAPSMTVVPFDPPLPLLRGPVPADPTDEPSSGPFVLAFPNKASWSFAYGAARSKIKEQCEAGVRVGCSISASNKCKPPWWRGLFRSEPSDLSSREECEEREMTACLALAKESCVKFSNDKCLVPFRDARIAKSNLLDSSGFVFWDPKKDGKLFGCKIMENEEFLEENRGNFEGRYYRGSVFLDTHVEHVDRTQFT</sequence>
<evidence type="ECO:0000313" key="2">
    <source>
        <dbReference type="Proteomes" id="UP001140206"/>
    </source>
</evidence>
<dbReference type="PANTHER" id="PTHR36773">
    <property type="entry name" value="EXPRESSED PROTEIN"/>
    <property type="match status" value="1"/>
</dbReference>
<gene>
    <name evidence="1" type="ORF">LUZ62_090688</name>
</gene>